<evidence type="ECO:0000256" key="5">
    <source>
        <dbReference type="ARBA" id="ARBA00022989"/>
    </source>
</evidence>
<evidence type="ECO:0000256" key="3">
    <source>
        <dbReference type="ARBA" id="ARBA00022475"/>
    </source>
</evidence>
<dbReference type="Pfam" id="PF00528">
    <property type="entry name" value="BPD_transp_1"/>
    <property type="match status" value="1"/>
</dbReference>
<dbReference type="PROSITE" id="PS50928">
    <property type="entry name" value="ABC_TM1"/>
    <property type="match status" value="1"/>
</dbReference>
<dbReference type="CDD" id="cd06261">
    <property type="entry name" value="TM_PBP2"/>
    <property type="match status" value="1"/>
</dbReference>
<dbReference type="InterPro" id="IPR035906">
    <property type="entry name" value="MetI-like_sf"/>
</dbReference>
<accession>A0ABD5YKR2</accession>
<keyword evidence="5 7" id="KW-1133">Transmembrane helix</keyword>
<evidence type="ECO:0000259" key="8">
    <source>
        <dbReference type="PROSITE" id="PS50928"/>
    </source>
</evidence>
<dbReference type="RefSeq" id="WP_390204973.1">
    <property type="nucleotide sequence ID" value="NZ_JBHTAX010000001.1"/>
</dbReference>
<dbReference type="PANTHER" id="PTHR30193:SF37">
    <property type="entry name" value="INNER MEMBRANE ABC TRANSPORTER PERMEASE PROTEIN YCJO"/>
    <property type="match status" value="1"/>
</dbReference>
<evidence type="ECO:0000256" key="7">
    <source>
        <dbReference type="RuleBase" id="RU363032"/>
    </source>
</evidence>
<evidence type="ECO:0000256" key="2">
    <source>
        <dbReference type="ARBA" id="ARBA00022448"/>
    </source>
</evidence>
<gene>
    <name evidence="9" type="ORF">ACFQL7_06235</name>
</gene>
<keyword evidence="3" id="KW-1003">Cell membrane</keyword>
<comment type="subcellular location">
    <subcellularLocation>
        <location evidence="1 7">Cell membrane</location>
        <topology evidence="1 7">Multi-pass membrane protein</topology>
    </subcellularLocation>
</comment>
<evidence type="ECO:0000256" key="4">
    <source>
        <dbReference type="ARBA" id="ARBA00022692"/>
    </source>
</evidence>
<evidence type="ECO:0000256" key="6">
    <source>
        <dbReference type="ARBA" id="ARBA00023136"/>
    </source>
</evidence>
<evidence type="ECO:0000313" key="9">
    <source>
        <dbReference type="EMBL" id="MFC7189487.1"/>
    </source>
</evidence>
<dbReference type="Gene3D" id="1.10.3720.10">
    <property type="entry name" value="MetI-like"/>
    <property type="match status" value="1"/>
</dbReference>
<name>A0ABD5YKR2_9EURY</name>
<reference evidence="9 10" key="1">
    <citation type="journal article" date="2019" name="Int. J. Syst. Evol. Microbiol.">
        <title>The Global Catalogue of Microorganisms (GCM) 10K type strain sequencing project: providing services to taxonomists for standard genome sequencing and annotation.</title>
        <authorList>
            <consortium name="The Broad Institute Genomics Platform"/>
            <consortium name="The Broad Institute Genome Sequencing Center for Infectious Disease"/>
            <person name="Wu L."/>
            <person name="Ma J."/>
        </authorList>
    </citation>
    <scope>NUCLEOTIDE SEQUENCE [LARGE SCALE GENOMIC DNA]</scope>
    <source>
        <strain evidence="9 10">RDMS1</strain>
    </source>
</reference>
<proteinExistence type="inferred from homology"/>
<protein>
    <submittedName>
        <fullName evidence="9">Carbohydrate ABC transporter permease</fullName>
    </submittedName>
</protein>
<comment type="caution">
    <text evidence="9">The sequence shown here is derived from an EMBL/GenBank/DDBJ whole genome shotgun (WGS) entry which is preliminary data.</text>
</comment>
<dbReference type="InterPro" id="IPR000515">
    <property type="entry name" value="MetI-like"/>
</dbReference>
<comment type="similarity">
    <text evidence="7">Belongs to the binding-protein-dependent transport system permease family.</text>
</comment>
<keyword evidence="6 7" id="KW-0472">Membrane</keyword>
<feature type="transmembrane region" description="Helical" evidence="7">
    <location>
        <begin position="121"/>
        <end position="142"/>
    </location>
</feature>
<dbReference type="EMBL" id="JBHTAX010000001">
    <property type="protein sequence ID" value="MFC7189487.1"/>
    <property type="molecule type" value="Genomic_DNA"/>
</dbReference>
<feature type="transmembrane region" description="Helical" evidence="7">
    <location>
        <begin position="23"/>
        <end position="45"/>
    </location>
</feature>
<evidence type="ECO:0000313" key="10">
    <source>
        <dbReference type="Proteomes" id="UP001596417"/>
    </source>
</evidence>
<dbReference type="SUPFAM" id="SSF161098">
    <property type="entry name" value="MetI-like"/>
    <property type="match status" value="1"/>
</dbReference>
<feature type="transmembrane region" description="Helical" evidence="7">
    <location>
        <begin position="88"/>
        <end position="109"/>
    </location>
</feature>
<feature type="transmembrane region" description="Helical" evidence="7">
    <location>
        <begin position="216"/>
        <end position="238"/>
    </location>
</feature>
<keyword evidence="10" id="KW-1185">Reference proteome</keyword>
<feature type="domain" description="ABC transmembrane type-1" evidence="8">
    <location>
        <begin position="84"/>
        <end position="270"/>
    </location>
</feature>
<dbReference type="GO" id="GO:0005886">
    <property type="term" value="C:plasma membrane"/>
    <property type="evidence" value="ECO:0007669"/>
    <property type="project" value="UniProtKB-SubCell"/>
</dbReference>
<dbReference type="AlphaFoldDB" id="A0ABD5YKR2"/>
<sequence length="270" mass="30366">MAAEKRSNSTYVEEFNSLLKETWLGYAFVIPTTIVLLLIVLYPTLRGVTMAFQELSLLQPNQAEFVGLRNFSEMAADPTFWMSLKNSVLLTTLAVSLEYLFGLGLALVLKQKVPGIKLFRNVAMVTWVLPVIVMVIIFRWLVQPDFGLLNVILGSLGLPTTYWFGSPTWAFPLIVLMHVWRNTPFFAIALMASMQSIPESYYEAASMDGASKLQQFRYITLPNISYVSMIMIVLHVIFTLNNFDIVFLSTGGGPSDPRKCCDVRLLTGVR</sequence>
<organism evidence="9 10">
    <name type="scientific">Halocatena marina</name>
    <dbReference type="NCBI Taxonomy" id="2934937"/>
    <lineage>
        <taxon>Archaea</taxon>
        <taxon>Methanobacteriati</taxon>
        <taxon>Methanobacteriota</taxon>
        <taxon>Stenosarchaea group</taxon>
        <taxon>Halobacteria</taxon>
        <taxon>Halobacteriales</taxon>
        <taxon>Natronomonadaceae</taxon>
        <taxon>Halocatena</taxon>
    </lineage>
</organism>
<keyword evidence="4 7" id="KW-0812">Transmembrane</keyword>
<feature type="transmembrane region" description="Helical" evidence="7">
    <location>
        <begin position="162"/>
        <end position="180"/>
    </location>
</feature>
<dbReference type="InterPro" id="IPR051393">
    <property type="entry name" value="ABC_transporter_permease"/>
</dbReference>
<dbReference type="PANTHER" id="PTHR30193">
    <property type="entry name" value="ABC TRANSPORTER PERMEASE PROTEIN"/>
    <property type="match status" value="1"/>
</dbReference>
<evidence type="ECO:0000256" key="1">
    <source>
        <dbReference type="ARBA" id="ARBA00004651"/>
    </source>
</evidence>
<dbReference type="Proteomes" id="UP001596417">
    <property type="component" value="Unassembled WGS sequence"/>
</dbReference>
<keyword evidence="2 7" id="KW-0813">Transport</keyword>